<protein>
    <recommendedName>
        <fullName evidence="4">DUF4384 domain-containing protein</fullName>
    </recommendedName>
</protein>
<organism evidence="2 3">
    <name type="scientific">Sediminibacterium roseum</name>
    <dbReference type="NCBI Taxonomy" id="1978412"/>
    <lineage>
        <taxon>Bacteria</taxon>
        <taxon>Pseudomonadati</taxon>
        <taxon>Bacteroidota</taxon>
        <taxon>Chitinophagia</taxon>
        <taxon>Chitinophagales</taxon>
        <taxon>Chitinophagaceae</taxon>
        <taxon>Sediminibacterium</taxon>
    </lineage>
</organism>
<dbReference type="Proteomes" id="UP000753802">
    <property type="component" value="Unassembled WGS sequence"/>
</dbReference>
<evidence type="ECO:0000313" key="3">
    <source>
        <dbReference type="Proteomes" id="UP000753802"/>
    </source>
</evidence>
<comment type="caution">
    <text evidence="2">The sequence shown here is derived from an EMBL/GenBank/DDBJ whole genome shotgun (WGS) entry which is preliminary data.</text>
</comment>
<gene>
    <name evidence="2" type="ORF">GWC95_11190</name>
</gene>
<feature type="signal peptide" evidence="1">
    <location>
        <begin position="1"/>
        <end position="18"/>
    </location>
</feature>
<dbReference type="EMBL" id="JAACJS010000015">
    <property type="protein sequence ID" value="NCI50490.1"/>
    <property type="molecule type" value="Genomic_DNA"/>
</dbReference>
<evidence type="ECO:0008006" key="4">
    <source>
        <dbReference type="Google" id="ProtNLM"/>
    </source>
</evidence>
<name>A0ABW9ZVH6_9BACT</name>
<reference evidence="2 3" key="1">
    <citation type="submission" date="2020-01" db="EMBL/GenBank/DDBJ databases">
        <title>Genome analysis.</title>
        <authorList>
            <person name="Wu S."/>
            <person name="Wang G."/>
        </authorList>
    </citation>
    <scope>NUCLEOTIDE SEQUENCE [LARGE SCALE GENOMIC DNA]</scope>
    <source>
        <strain evidence="2 3">SYL130</strain>
    </source>
</reference>
<evidence type="ECO:0000313" key="2">
    <source>
        <dbReference type="EMBL" id="NCI50490.1"/>
    </source>
</evidence>
<keyword evidence="3" id="KW-1185">Reference proteome</keyword>
<accession>A0ABW9ZVH6</accession>
<feature type="chain" id="PRO_5046638938" description="DUF4384 domain-containing protein" evidence="1">
    <location>
        <begin position="19"/>
        <end position="256"/>
    </location>
</feature>
<keyword evidence="1" id="KW-0732">Signal</keyword>
<proteinExistence type="predicted"/>
<dbReference type="RefSeq" id="WP_161818812.1">
    <property type="nucleotide sequence ID" value="NZ_JAACJS010000015.1"/>
</dbReference>
<sequence>MKPSLLSFLLIFSTSVMGQVPIQNSKIYSVSLPGNGNGYMIFKTGRFLFLKSSSRDLTPVKGEQFSSISEGTFQVMEDMLTLVFSKNGFRSYSTDTFNYKSYGTSNWDSIYIELRVKEGGGLVIIHPDGEKRYNNKNFIIGQTGILQISLPSSYKIKSIEVAKTPYAPRYLPYNKEANKHEYMITVSDPYETITDQDQKTVELKFKETKGPNLLFSGGAIFTEKREVQKQQLLNESFPRLFLHSKLIEKKILDFLK</sequence>
<evidence type="ECO:0000256" key="1">
    <source>
        <dbReference type="SAM" id="SignalP"/>
    </source>
</evidence>